<dbReference type="EnsemblMetazoa" id="ASIC008832-RA">
    <property type="protein sequence ID" value="ASIC008832-PA"/>
    <property type="gene ID" value="ASIC008832"/>
</dbReference>
<reference evidence="3" key="2">
    <citation type="submission" date="2020-05" db="UniProtKB">
        <authorList>
            <consortium name="EnsemblMetazoa"/>
        </authorList>
    </citation>
    <scope>IDENTIFICATION</scope>
</reference>
<sequence length="59" mass="6508">MTPKTSPSPSRIVPTSRHLRPSVHGFDNPPTAQQAHTHYLRASTTLSLYLRQKPASTKG</sequence>
<evidence type="ECO:0000313" key="2">
    <source>
        <dbReference type="EMBL" id="KFB41243.1"/>
    </source>
</evidence>
<gene>
    <name evidence="2" type="ORF">ZHAS_00008832</name>
</gene>
<evidence type="ECO:0000313" key="4">
    <source>
        <dbReference type="Proteomes" id="UP000030765"/>
    </source>
</evidence>
<evidence type="ECO:0000313" key="3">
    <source>
        <dbReference type="EnsemblMetazoa" id="ASIC008832-PA"/>
    </source>
</evidence>
<dbReference type="AlphaFoldDB" id="A0A084VTE9"/>
<organism evidence="2">
    <name type="scientific">Anopheles sinensis</name>
    <name type="common">Mosquito</name>
    <dbReference type="NCBI Taxonomy" id="74873"/>
    <lineage>
        <taxon>Eukaryota</taxon>
        <taxon>Metazoa</taxon>
        <taxon>Ecdysozoa</taxon>
        <taxon>Arthropoda</taxon>
        <taxon>Hexapoda</taxon>
        <taxon>Insecta</taxon>
        <taxon>Pterygota</taxon>
        <taxon>Neoptera</taxon>
        <taxon>Endopterygota</taxon>
        <taxon>Diptera</taxon>
        <taxon>Nematocera</taxon>
        <taxon>Culicoidea</taxon>
        <taxon>Culicidae</taxon>
        <taxon>Anophelinae</taxon>
        <taxon>Anopheles</taxon>
    </lineage>
</organism>
<dbReference type="EMBL" id="ATLV01016350">
    <property type="status" value="NOT_ANNOTATED_CDS"/>
    <property type="molecule type" value="Genomic_DNA"/>
</dbReference>
<keyword evidence="4" id="KW-1185">Reference proteome</keyword>
<dbReference type="VEuPathDB" id="VectorBase:ASIC008832"/>
<name>A0A084VTE9_ANOSI</name>
<dbReference type="EMBL" id="KE525079">
    <property type="protein sequence ID" value="KFB41243.1"/>
    <property type="molecule type" value="Genomic_DNA"/>
</dbReference>
<feature type="region of interest" description="Disordered" evidence="1">
    <location>
        <begin position="1"/>
        <end position="36"/>
    </location>
</feature>
<reference evidence="2 4" key="1">
    <citation type="journal article" date="2014" name="BMC Genomics">
        <title>Genome sequence of Anopheles sinensis provides insight into genetics basis of mosquito competence for malaria parasites.</title>
        <authorList>
            <person name="Zhou D."/>
            <person name="Zhang D."/>
            <person name="Ding G."/>
            <person name="Shi L."/>
            <person name="Hou Q."/>
            <person name="Ye Y."/>
            <person name="Xu Y."/>
            <person name="Zhou H."/>
            <person name="Xiong C."/>
            <person name="Li S."/>
            <person name="Yu J."/>
            <person name="Hong S."/>
            <person name="Yu X."/>
            <person name="Zou P."/>
            <person name="Chen C."/>
            <person name="Chang X."/>
            <person name="Wang W."/>
            <person name="Lv Y."/>
            <person name="Sun Y."/>
            <person name="Ma L."/>
            <person name="Shen B."/>
            <person name="Zhu C."/>
        </authorList>
    </citation>
    <scope>NUCLEOTIDE SEQUENCE [LARGE SCALE GENOMIC DNA]</scope>
</reference>
<evidence type="ECO:0000256" key="1">
    <source>
        <dbReference type="SAM" id="MobiDB-lite"/>
    </source>
</evidence>
<accession>A0A084VTE9</accession>
<proteinExistence type="predicted"/>
<dbReference type="Proteomes" id="UP000030765">
    <property type="component" value="Unassembled WGS sequence"/>
</dbReference>
<protein>
    <submittedName>
        <fullName evidence="2 3">Uncharacterized protein</fullName>
    </submittedName>
</protein>